<feature type="transmembrane region" description="Helical" evidence="1">
    <location>
        <begin position="97"/>
        <end position="115"/>
    </location>
</feature>
<dbReference type="Proteomes" id="UP001139150">
    <property type="component" value="Unassembled WGS sequence"/>
</dbReference>
<feature type="transmembrane region" description="Helical" evidence="1">
    <location>
        <begin position="62"/>
        <end position="85"/>
    </location>
</feature>
<proteinExistence type="predicted"/>
<sequence length="126" mass="13880">MSRLIGFLIGVLYTDWLFHTDNVNAFGFAATTTGERIGSLLFAGGVTVVFYIVCAKLFSSSFFHGVIAASGFFASFDIVVIHWIFELHRLTHGPEADIIEPILVVIGIILLVYGIKKEKKSIRQAS</sequence>
<organism evidence="2 3">
    <name type="scientific">Halalkalibacter alkaliphilus</name>
    <dbReference type="NCBI Taxonomy" id="2917993"/>
    <lineage>
        <taxon>Bacteria</taxon>
        <taxon>Bacillati</taxon>
        <taxon>Bacillota</taxon>
        <taxon>Bacilli</taxon>
        <taxon>Bacillales</taxon>
        <taxon>Bacillaceae</taxon>
        <taxon>Halalkalibacter</taxon>
    </lineage>
</organism>
<keyword evidence="1" id="KW-0812">Transmembrane</keyword>
<evidence type="ECO:0008006" key="4">
    <source>
        <dbReference type="Google" id="ProtNLM"/>
    </source>
</evidence>
<accession>A0A9X2I3V5</accession>
<name>A0A9X2I3V5_9BACI</name>
<dbReference type="RefSeq" id="WP_250096592.1">
    <property type="nucleotide sequence ID" value="NZ_JAKRYL010000010.1"/>
</dbReference>
<evidence type="ECO:0000256" key="1">
    <source>
        <dbReference type="SAM" id="Phobius"/>
    </source>
</evidence>
<evidence type="ECO:0000313" key="2">
    <source>
        <dbReference type="EMBL" id="MCL7747696.1"/>
    </source>
</evidence>
<dbReference type="AlphaFoldDB" id="A0A9X2I3V5"/>
<keyword evidence="1" id="KW-1133">Transmembrane helix</keyword>
<gene>
    <name evidence="2" type="ORF">MF646_11255</name>
</gene>
<dbReference type="EMBL" id="JAKRYL010000010">
    <property type="protein sequence ID" value="MCL7747696.1"/>
    <property type="molecule type" value="Genomic_DNA"/>
</dbReference>
<evidence type="ECO:0000313" key="3">
    <source>
        <dbReference type="Proteomes" id="UP001139150"/>
    </source>
</evidence>
<comment type="caution">
    <text evidence="2">The sequence shown here is derived from an EMBL/GenBank/DDBJ whole genome shotgun (WGS) entry which is preliminary data.</text>
</comment>
<keyword evidence="3" id="KW-1185">Reference proteome</keyword>
<reference evidence="2" key="1">
    <citation type="submission" date="2022-02" db="EMBL/GenBank/DDBJ databases">
        <title>Halalkalibacter sp. nov. isolated from Lonar Lake, India.</title>
        <authorList>
            <person name="Joshi A."/>
            <person name="Thite S."/>
            <person name="Lodha T."/>
        </authorList>
    </citation>
    <scope>NUCLEOTIDE SEQUENCE</scope>
    <source>
        <strain evidence="2">MEB205</strain>
    </source>
</reference>
<protein>
    <recommendedName>
        <fullName evidence="4">DUF2243 domain-containing protein</fullName>
    </recommendedName>
</protein>
<keyword evidence="1" id="KW-0472">Membrane</keyword>
<feature type="transmembrane region" description="Helical" evidence="1">
    <location>
        <begin position="36"/>
        <end position="55"/>
    </location>
</feature>